<evidence type="ECO:0000256" key="4">
    <source>
        <dbReference type="ARBA" id="ARBA00022490"/>
    </source>
</evidence>
<comment type="similarity">
    <text evidence="3 16">Belongs to the peptidase C14A family.</text>
</comment>
<protein>
    <recommendedName>
        <fullName evidence="15">Caspase-8</fullName>
        <ecNumber evidence="14">3.4.22.61</ecNumber>
    </recommendedName>
</protein>
<comment type="catalytic activity">
    <reaction evidence="13">
        <text>Strict requirement for Asp at position P1 and has a preferred cleavage sequence of (Leu/Asp/Val)-Glu-Thr-Asp-|-(Gly/Ser/Ala).</text>
        <dbReference type="EC" id="3.4.22.61"/>
    </reaction>
</comment>
<dbReference type="GO" id="GO:0005634">
    <property type="term" value="C:nucleus"/>
    <property type="evidence" value="ECO:0007669"/>
    <property type="project" value="UniProtKB-SubCell"/>
</dbReference>
<keyword evidence="6" id="KW-0645">Protease</keyword>
<dbReference type="GO" id="GO:0004197">
    <property type="term" value="F:cysteine-type endopeptidase activity"/>
    <property type="evidence" value="ECO:0007669"/>
    <property type="project" value="InterPro"/>
</dbReference>
<dbReference type="InterPro" id="IPR001875">
    <property type="entry name" value="DED_dom"/>
</dbReference>
<name>A0A6F9D8Z2_9ASCI</name>
<feature type="domain" description="Caspase family p10" evidence="18">
    <location>
        <begin position="547"/>
        <end position="630"/>
    </location>
</feature>
<dbReference type="FunFam" id="3.40.50.1460:FF:000008">
    <property type="entry name" value="caspase-8 isoform X1"/>
    <property type="match status" value="1"/>
</dbReference>
<comment type="subcellular location">
    <subcellularLocation>
        <location evidence="2">Cytoplasm</location>
    </subcellularLocation>
    <subcellularLocation>
        <location evidence="1">Nucleus</location>
    </subcellularLocation>
</comment>
<evidence type="ECO:0000256" key="6">
    <source>
        <dbReference type="ARBA" id="ARBA00022670"/>
    </source>
</evidence>
<organism evidence="20">
    <name type="scientific">Phallusia mammillata</name>
    <dbReference type="NCBI Taxonomy" id="59560"/>
    <lineage>
        <taxon>Eukaryota</taxon>
        <taxon>Metazoa</taxon>
        <taxon>Chordata</taxon>
        <taxon>Tunicata</taxon>
        <taxon>Ascidiacea</taxon>
        <taxon>Phlebobranchia</taxon>
        <taxon>Ascidiidae</taxon>
        <taxon>Phallusia</taxon>
    </lineage>
</organism>
<evidence type="ECO:0000256" key="12">
    <source>
        <dbReference type="ARBA" id="ARBA00023242"/>
    </source>
</evidence>
<evidence type="ECO:0000259" key="18">
    <source>
        <dbReference type="PROSITE" id="PS50207"/>
    </source>
</evidence>
<dbReference type="EMBL" id="LR783596">
    <property type="protein sequence ID" value="CAB3227935.1"/>
    <property type="molecule type" value="mRNA"/>
</dbReference>
<keyword evidence="4" id="KW-0963">Cytoplasm</keyword>
<evidence type="ECO:0000256" key="3">
    <source>
        <dbReference type="ARBA" id="ARBA00010134"/>
    </source>
</evidence>
<dbReference type="PROSITE" id="PS50208">
    <property type="entry name" value="CASPASE_P20"/>
    <property type="match status" value="1"/>
</dbReference>
<feature type="domain" description="DED" evidence="17">
    <location>
        <begin position="6"/>
        <end position="82"/>
    </location>
</feature>
<dbReference type="InterPro" id="IPR033139">
    <property type="entry name" value="Caspase_cys_AS"/>
</dbReference>
<dbReference type="InterPro" id="IPR002138">
    <property type="entry name" value="Pept_C14_p10"/>
</dbReference>
<keyword evidence="7" id="KW-0053">Apoptosis</keyword>
<dbReference type="GO" id="GO:0005737">
    <property type="term" value="C:cytoplasm"/>
    <property type="evidence" value="ECO:0007669"/>
    <property type="project" value="UniProtKB-SubCell"/>
</dbReference>
<evidence type="ECO:0000256" key="2">
    <source>
        <dbReference type="ARBA" id="ARBA00004496"/>
    </source>
</evidence>
<dbReference type="Pfam" id="PF01335">
    <property type="entry name" value="DED"/>
    <property type="match status" value="2"/>
</dbReference>
<dbReference type="InterPro" id="IPR029030">
    <property type="entry name" value="Caspase-like_dom_sf"/>
</dbReference>
<evidence type="ECO:0000256" key="16">
    <source>
        <dbReference type="RuleBase" id="RU003971"/>
    </source>
</evidence>
<dbReference type="PRINTS" id="PR00376">
    <property type="entry name" value="IL1BCENZYME"/>
</dbReference>
<evidence type="ECO:0000256" key="1">
    <source>
        <dbReference type="ARBA" id="ARBA00004123"/>
    </source>
</evidence>
<dbReference type="CDD" id="cd00032">
    <property type="entry name" value="CASc"/>
    <property type="match status" value="1"/>
</dbReference>
<evidence type="ECO:0000256" key="15">
    <source>
        <dbReference type="ARBA" id="ARBA00068172"/>
    </source>
</evidence>
<evidence type="ECO:0000259" key="19">
    <source>
        <dbReference type="PROSITE" id="PS50208"/>
    </source>
</evidence>
<proteinExistence type="evidence at transcript level"/>
<evidence type="ECO:0000256" key="8">
    <source>
        <dbReference type="ARBA" id="ARBA00022737"/>
    </source>
</evidence>
<dbReference type="SUPFAM" id="SSF47986">
    <property type="entry name" value="DEATH domain"/>
    <property type="match status" value="2"/>
</dbReference>
<reference evidence="20" key="1">
    <citation type="submission" date="2020-04" db="EMBL/GenBank/DDBJ databases">
        <authorList>
            <person name="Neveu A P."/>
        </authorList>
    </citation>
    <scope>NUCLEOTIDE SEQUENCE</scope>
    <source>
        <tissue evidence="20">Whole embryo</tissue>
    </source>
</reference>
<gene>
    <name evidence="20" type="primary">Casp8</name>
</gene>
<dbReference type="CDD" id="cd00045">
    <property type="entry name" value="DED"/>
    <property type="match status" value="1"/>
</dbReference>
<evidence type="ECO:0000313" key="20">
    <source>
        <dbReference type="EMBL" id="CAB3227935.1"/>
    </source>
</evidence>
<dbReference type="SUPFAM" id="SSF52129">
    <property type="entry name" value="Caspase-like"/>
    <property type="match status" value="1"/>
</dbReference>
<dbReference type="Gene3D" id="3.40.50.1460">
    <property type="match status" value="1"/>
</dbReference>
<sequence length="648" mass="73922">MDFDNGFRNLLHSIMEGLTDDNVKSIRYLCKDAIPHGKEMKNALSFLEYFEAKGWINSHDMSFLAEVLYRINRHDLLKKLPGVKNRRDYEANFLVQEPQNFTAYRIACFQLLDELTEEEFRILKNLCKDELGVRNYNRSNDILSLLVCLEEEDLVSEDDLQFMLNILQKLDSQAPYKTFCKLRDGDTSYTLPKRHQSASQLPVYHHQQSHIPLSHSLPLMQQAHYSKGEPRMYSYTGAGGYQQPTTSNRAFDGQEVGPQKVSLQTYIPSFGNTSSPAFQDQDHETVLKQHAEHDDSVPVTSISQVNTSLDHMQIPDEREQSIVNQVSEADEPAEEEFSGNIGNDGTGNRFLDMAHDVKFSSLQKDENSYKMDRNPRGLCLIINNENFEKNVNHEEVIRRSKINSSDYQVPNGMLKDRVGSQEDLDRLTLQFKSFGFDVRTYTDLDQRQMRKILFEYSRKDHSAFDCFVCVIMSHGLEGQIFGVDGMPVPVAVIHRGFTPEKCPSLVNKPKMFFFQACQGDKRMGGHSSGGHPMADVETDSPLAMPEEDHATPSEADFLVSHSTVPGFLSYRHKVEGSWFITALVNNLEMYHATDDVLSIMIRVNNEMSSKPFKQMPMPIATLRKKVYFSKVISEASKTTVAEPVVQQE</sequence>
<evidence type="ECO:0000259" key="17">
    <source>
        <dbReference type="PROSITE" id="PS50168"/>
    </source>
</evidence>
<evidence type="ECO:0000256" key="13">
    <source>
        <dbReference type="ARBA" id="ARBA00051626"/>
    </source>
</evidence>
<dbReference type="GO" id="GO:0006508">
    <property type="term" value="P:proteolysis"/>
    <property type="evidence" value="ECO:0007669"/>
    <property type="project" value="UniProtKB-KW"/>
</dbReference>
<dbReference type="GO" id="GO:0042981">
    <property type="term" value="P:regulation of apoptotic process"/>
    <property type="evidence" value="ECO:0007669"/>
    <property type="project" value="InterPro"/>
</dbReference>
<dbReference type="PROSITE" id="PS01122">
    <property type="entry name" value="CASPASE_CYS"/>
    <property type="match status" value="1"/>
</dbReference>
<dbReference type="Pfam" id="PF00656">
    <property type="entry name" value="Peptidase_C14"/>
    <property type="match status" value="1"/>
</dbReference>
<dbReference type="PROSITE" id="PS50207">
    <property type="entry name" value="CASPASE_P10"/>
    <property type="match status" value="1"/>
</dbReference>
<keyword evidence="8" id="KW-0677">Repeat</keyword>
<feature type="domain" description="Caspase family p20" evidence="19">
    <location>
        <begin position="375"/>
        <end position="521"/>
    </location>
</feature>
<evidence type="ECO:0000256" key="10">
    <source>
        <dbReference type="ARBA" id="ARBA00022807"/>
    </source>
</evidence>
<dbReference type="InterPro" id="IPR011600">
    <property type="entry name" value="Pept_C14_caspase"/>
</dbReference>
<accession>A0A6F9D8Z2</accession>
<dbReference type="GO" id="GO:0005886">
    <property type="term" value="C:plasma membrane"/>
    <property type="evidence" value="ECO:0007669"/>
    <property type="project" value="UniProtKB-ARBA"/>
</dbReference>
<dbReference type="GO" id="GO:0051604">
    <property type="term" value="P:protein maturation"/>
    <property type="evidence" value="ECO:0007669"/>
    <property type="project" value="UniProtKB-ARBA"/>
</dbReference>
<dbReference type="SMART" id="SM00115">
    <property type="entry name" value="CASc"/>
    <property type="match status" value="1"/>
</dbReference>
<dbReference type="InterPro" id="IPR016129">
    <property type="entry name" value="Caspase_his_AS"/>
</dbReference>
<evidence type="ECO:0000256" key="5">
    <source>
        <dbReference type="ARBA" id="ARBA00022553"/>
    </source>
</evidence>
<keyword evidence="11" id="KW-0865">Zymogen</keyword>
<dbReference type="SMART" id="SM00031">
    <property type="entry name" value="DED"/>
    <property type="match status" value="2"/>
</dbReference>
<dbReference type="EC" id="3.4.22.61" evidence="14"/>
<evidence type="ECO:0000256" key="14">
    <source>
        <dbReference type="ARBA" id="ARBA00066479"/>
    </source>
</evidence>
<evidence type="ECO:0000256" key="7">
    <source>
        <dbReference type="ARBA" id="ARBA00022703"/>
    </source>
</evidence>
<evidence type="ECO:0000256" key="9">
    <source>
        <dbReference type="ARBA" id="ARBA00022801"/>
    </source>
</evidence>
<keyword evidence="10" id="KW-0788">Thiol protease</keyword>
<dbReference type="InterPro" id="IPR001309">
    <property type="entry name" value="Pept_C14_p20"/>
</dbReference>
<evidence type="ECO:0000256" key="11">
    <source>
        <dbReference type="ARBA" id="ARBA00023145"/>
    </source>
</evidence>
<dbReference type="GO" id="GO:0006915">
    <property type="term" value="P:apoptotic process"/>
    <property type="evidence" value="ECO:0007669"/>
    <property type="project" value="UniProtKB-KW"/>
</dbReference>
<dbReference type="AlphaFoldDB" id="A0A6F9D8Z2"/>
<keyword evidence="12" id="KW-0539">Nucleus</keyword>
<feature type="domain" description="DED" evidence="17">
    <location>
        <begin position="103"/>
        <end position="170"/>
    </location>
</feature>
<dbReference type="InterPro" id="IPR011029">
    <property type="entry name" value="DEATH-like_dom_sf"/>
</dbReference>
<keyword evidence="5" id="KW-0597">Phosphoprotein</keyword>
<dbReference type="PROSITE" id="PS01121">
    <property type="entry name" value="CASPASE_HIS"/>
    <property type="match status" value="1"/>
</dbReference>
<dbReference type="GO" id="GO:0032991">
    <property type="term" value="C:protein-containing complex"/>
    <property type="evidence" value="ECO:0007669"/>
    <property type="project" value="UniProtKB-ARBA"/>
</dbReference>
<dbReference type="PROSITE" id="PS50168">
    <property type="entry name" value="DED"/>
    <property type="match status" value="2"/>
</dbReference>
<dbReference type="InterPro" id="IPR015917">
    <property type="entry name" value="Pept_C14A"/>
</dbReference>
<dbReference type="Gene3D" id="1.10.533.10">
    <property type="entry name" value="Death Domain, Fas"/>
    <property type="match status" value="2"/>
</dbReference>
<dbReference type="PANTHER" id="PTHR48169">
    <property type="entry name" value="DED DOMAIN-CONTAINING PROTEIN"/>
    <property type="match status" value="1"/>
</dbReference>
<dbReference type="PANTHER" id="PTHR48169:SF7">
    <property type="entry name" value="CASPASE 10"/>
    <property type="match status" value="1"/>
</dbReference>
<keyword evidence="9" id="KW-0378">Hydrolase</keyword>